<evidence type="ECO:0000256" key="2">
    <source>
        <dbReference type="ARBA" id="ARBA00022737"/>
    </source>
</evidence>
<keyword evidence="2" id="KW-0677">Repeat</keyword>
<dbReference type="PANTHER" id="PTHR19919">
    <property type="entry name" value="WD REPEAT CONTAINING PROTEIN"/>
    <property type="match status" value="1"/>
</dbReference>
<organism evidence="4">
    <name type="scientific">Aphanomyces invadans</name>
    <dbReference type="NCBI Taxonomy" id="157072"/>
    <lineage>
        <taxon>Eukaryota</taxon>
        <taxon>Sar</taxon>
        <taxon>Stramenopiles</taxon>
        <taxon>Oomycota</taxon>
        <taxon>Saprolegniomycetes</taxon>
        <taxon>Saprolegniales</taxon>
        <taxon>Verrucalvaceae</taxon>
        <taxon>Aphanomyces</taxon>
    </lineage>
</organism>
<dbReference type="OrthoDB" id="24670at2759"/>
<feature type="repeat" description="WD" evidence="3">
    <location>
        <begin position="180"/>
        <end position="215"/>
    </location>
</feature>
<dbReference type="STRING" id="157072.A0A024TWK3"/>
<dbReference type="PROSITE" id="PS50082">
    <property type="entry name" value="WD_REPEATS_2"/>
    <property type="match status" value="2"/>
</dbReference>
<proteinExistence type="predicted"/>
<dbReference type="InterPro" id="IPR019775">
    <property type="entry name" value="WD40_repeat_CS"/>
</dbReference>
<name>A0A024TWK3_9STRA</name>
<evidence type="ECO:0000313" key="4">
    <source>
        <dbReference type="EMBL" id="ETV98006.1"/>
    </source>
</evidence>
<evidence type="ECO:0000256" key="3">
    <source>
        <dbReference type="PROSITE-ProRule" id="PRU00221"/>
    </source>
</evidence>
<dbReference type="PROSITE" id="PS00678">
    <property type="entry name" value="WD_REPEATS_1"/>
    <property type="match status" value="1"/>
</dbReference>
<dbReference type="VEuPathDB" id="FungiDB:H310_09307"/>
<dbReference type="eggNOG" id="KOG0290">
    <property type="taxonomic scope" value="Eukaryota"/>
</dbReference>
<dbReference type="Pfam" id="PF00400">
    <property type="entry name" value="WD40"/>
    <property type="match status" value="2"/>
</dbReference>
<dbReference type="GeneID" id="20086357"/>
<sequence>MLPQAPLAAAYACPWIVYGMSWCNRADEKLLAVTSFTEVYENQLQILKVVDATPESVNPIACGGDGTDMDVDDASSKNCVSLQSLAAVDHPYPPTKVLWSPDGTTSKLVTTADYLRLWHMQGDSIQVKATFSKYRAHENTSPITSADWNVADPNILATTSVDTSICIWDINNNKVPRKEIIAHDAEVFDMAFSTGTNIFASVGGDGTLRVFDLRNLDSCTIVYETADVLPLVRLAWNPLDTNYIATMLADGPAALVMDLRLPSIPVMELPASPTDNRAAINAFAWSPRSAHHIATVGEHDQAFLWDISQPSQHRRPVLGYAGGSRSINQVKWSACHPEFVALGIDKSVHVVRV</sequence>
<dbReference type="AlphaFoldDB" id="A0A024TWK3"/>
<evidence type="ECO:0000256" key="1">
    <source>
        <dbReference type="ARBA" id="ARBA00022574"/>
    </source>
</evidence>
<dbReference type="SMART" id="SM00320">
    <property type="entry name" value="WD40"/>
    <property type="match status" value="5"/>
</dbReference>
<reference evidence="4" key="1">
    <citation type="submission" date="2013-12" db="EMBL/GenBank/DDBJ databases">
        <title>The Genome Sequence of Aphanomyces invadans NJM9701.</title>
        <authorList>
            <consortium name="The Broad Institute Genomics Platform"/>
            <person name="Russ C."/>
            <person name="Tyler B."/>
            <person name="van West P."/>
            <person name="Dieguez-Uribeondo J."/>
            <person name="Young S.K."/>
            <person name="Zeng Q."/>
            <person name="Gargeya S."/>
            <person name="Fitzgerald M."/>
            <person name="Abouelleil A."/>
            <person name="Alvarado L."/>
            <person name="Chapman S.B."/>
            <person name="Gainer-Dewar J."/>
            <person name="Goldberg J."/>
            <person name="Griggs A."/>
            <person name="Gujja S."/>
            <person name="Hansen M."/>
            <person name="Howarth C."/>
            <person name="Imamovic A."/>
            <person name="Ireland A."/>
            <person name="Larimer J."/>
            <person name="McCowan C."/>
            <person name="Murphy C."/>
            <person name="Pearson M."/>
            <person name="Poon T.W."/>
            <person name="Priest M."/>
            <person name="Roberts A."/>
            <person name="Saif S."/>
            <person name="Shea T."/>
            <person name="Sykes S."/>
            <person name="Wortman J."/>
            <person name="Nusbaum C."/>
            <person name="Birren B."/>
        </authorList>
    </citation>
    <scope>NUCLEOTIDE SEQUENCE [LARGE SCALE GENOMIC DNA]</scope>
    <source>
        <strain evidence="4">NJM9701</strain>
    </source>
</reference>
<accession>A0A024TWK3</accession>
<dbReference type="InterPro" id="IPR015943">
    <property type="entry name" value="WD40/YVTN_repeat-like_dom_sf"/>
</dbReference>
<gene>
    <name evidence="4" type="ORF">H310_09307</name>
</gene>
<dbReference type="EMBL" id="KI913971">
    <property type="protein sequence ID" value="ETV98006.1"/>
    <property type="molecule type" value="Genomic_DNA"/>
</dbReference>
<protein>
    <submittedName>
        <fullName evidence="4">Uncharacterized protein</fullName>
    </submittedName>
</protein>
<dbReference type="SUPFAM" id="SSF50978">
    <property type="entry name" value="WD40 repeat-like"/>
    <property type="match status" value="1"/>
</dbReference>
<dbReference type="PROSITE" id="PS50294">
    <property type="entry name" value="WD_REPEATS_REGION"/>
    <property type="match status" value="1"/>
</dbReference>
<feature type="repeat" description="WD" evidence="3">
    <location>
        <begin position="136"/>
        <end position="178"/>
    </location>
</feature>
<keyword evidence="1 3" id="KW-0853">WD repeat</keyword>
<dbReference type="Gene3D" id="2.130.10.10">
    <property type="entry name" value="YVTN repeat-like/Quinoprotein amine dehydrogenase"/>
    <property type="match status" value="1"/>
</dbReference>
<dbReference type="InterPro" id="IPR036322">
    <property type="entry name" value="WD40_repeat_dom_sf"/>
</dbReference>
<dbReference type="InterPro" id="IPR001680">
    <property type="entry name" value="WD40_rpt"/>
</dbReference>
<dbReference type="RefSeq" id="XP_008873567.1">
    <property type="nucleotide sequence ID" value="XM_008875345.1"/>
</dbReference>
<dbReference type="InterPro" id="IPR045159">
    <property type="entry name" value="DCAF7-like"/>
</dbReference>